<dbReference type="PROSITE" id="PS01033">
    <property type="entry name" value="GLOBIN"/>
    <property type="match status" value="1"/>
</dbReference>
<keyword evidence="5" id="KW-0479">Metal-binding</keyword>
<gene>
    <name evidence="10" type="primary">LOC108701878</name>
</gene>
<evidence type="ECO:0000256" key="1">
    <source>
        <dbReference type="ARBA" id="ARBA00008705"/>
    </source>
</evidence>
<keyword evidence="6" id="KW-0408">Iron</keyword>
<protein>
    <submittedName>
        <fullName evidence="10">Hemoglobin subunit alpha-3</fullName>
    </submittedName>
</protein>
<evidence type="ECO:0000256" key="2">
    <source>
        <dbReference type="ARBA" id="ARBA00022448"/>
    </source>
</evidence>
<dbReference type="InterPro" id="IPR009050">
    <property type="entry name" value="Globin-like_sf"/>
</dbReference>
<dbReference type="GO" id="GO:0004601">
    <property type="term" value="F:peroxidase activity"/>
    <property type="evidence" value="ECO:0007669"/>
    <property type="project" value="TreeGrafter"/>
</dbReference>
<dbReference type="GO" id="GO:0015671">
    <property type="term" value="P:oxygen transport"/>
    <property type="evidence" value="ECO:0000318"/>
    <property type="project" value="GO_Central"/>
</dbReference>
<evidence type="ECO:0000256" key="4">
    <source>
        <dbReference type="ARBA" id="ARBA00022621"/>
    </source>
</evidence>
<proteinExistence type="inferred from homology"/>
<dbReference type="GO" id="GO:0019825">
    <property type="term" value="F:oxygen binding"/>
    <property type="evidence" value="ECO:0007669"/>
    <property type="project" value="InterPro"/>
</dbReference>
<dbReference type="OrthoDB" id="9886081at2759"/>
<dbReference type="SUPFAM" id="SSF46458">
    <property type="entry name" value="Globin-like"/>
    <property type="match status" value="1"/>
</dbReference>
<dbReference type="OMA" id="DCIVISM"/>
<sequence>MSLSQAEKTLILAFWNKASGLINTIGPQIVNRLLLAYPQLKTHFGNFNVTPGSSDLNTLGIKIITAVGGATQHMDDLPVHLAILTDLHSLTLRIDPGNYKLMIDCIVISMAASLPQDFTAEVQNAMTNFLIIIGDILASKFC</sequence>
<keyword evidence="4 7" id="KW-0561">Oxygen transport</keyword>
<dbReference type="GeneID" id="108701878"/>
<reference evidence="10" key="1">
    <citation type="submission" date="2025-08" db="UniProtKB">
        <authorList>
            <consortium name="RefSeq"/>
        </authorList>
    </citation>
    <scope>IDENTIFICATION</scope>
    <source>
        <strain evidence="10">J_2021</strain>
        <tissue evidence="10">Erythrocytes</tissue>
    </source>
</reference>
<dbReference type="GO" id="GO:0043177">
    <property type="term" value="F:organic acid binding"/>
    <property type="evidence" value="ECO:0007669"/>
    <property type="project" value="TreeGrafter"/>
</dbReference>
<dbReference type="KEGG" id="xla:108701878"/>
<dbReference type="RefSeq" id="XP_018092379.1">
    <property type="nucleotide sequence ID" value="XM_018236890.2"/>
</dbReference>
<dbReference type="InterPro" id="IPR050056">
    <property type="entry name" value="Hemoglobin_oxygen_transport"/>
</dbReference>
<dbReference type="InterPro" id="IPR002338">
    <property type="entry name" value="Hemoglobin_a-typ"/>
</dbReference>
<evidence type="ECO:0000313" key="9">
    <source>
        <dbReference type="Proteomes" id="UP000186698"/>
    </source>
</evidence>
<feature type="domain" description="Globin" evidence="8">
    <location>
        <begin position="2"/>
        <end position="142"/>
    </location>
</feature>
<dbReference type="PANTHER" id="PTHR11442">
    <property type="entry name" value="HEMOGLOBIN FAMILY MEMBER"/>
    <property type="match status" value="1"/>
</dbReference>
<dbReference type="Gene3D" id="1.10.490.10">
    <property type="entry name" value="Globins"/>
    <property type="match status" value="1"/>
</dbReference>
<dbReference type="GO" id="GO:0042744">
    <property type="term" value="P:hydrogen peroxide catabolic process"/>
    <property type="evidence" value="ECO:0007669"/>
    <property type="project" value="TreeGrafter"/>
</dbReference>
<dbReference type="PANTHER" id="PTHR11442:SF99">
    <property type="entry name" value="ALPHA GLOBIN LARVAL-5"/>
    <property type="match status" value="1"/>
</dbReference>
<dbReference type="PRINTS" id="PR00612">
    <property type="entry name" value="ALPHAHAEM"/>
</dbReference>
<dbReference type="GO" id="GO:0005833">
    <property type="term" value="C:hemoglobin complex"/>
    <property type="evidence" value="ECO:0000318"/>
    <property type="project" value="GO_Central"/>
</dbReference>
<evidence type="ECO:0000256" key="5">
    <source>
        <dbReference type="ARBA" id="ARBA00022723"/>
    </source>
</evidence>
<evidence type="ECO:0000313" key="10">
    <source>
        <dbReference type="RefSeq" id="XP_018092379.1"/>
    </source>
</evidence>
<keyword evidence="3 7" id="KW-0349">Heme</keyword>
<accession>A0A1L8EXG7</accession>
<dbReference type="InterPro" id="IPR012292">
    <property type="entry name" value="Globin/Proto"/>
</dbReference>
<dbReference type="Pfam" id="PF00042">
    <property type="entry name" value="Globin"/>
    <property type="match status" value="1"/>
</dbReference>
<dbReference type="GO" id="GO:0005344">
    <property type="term" value="F:oxygen carrier activity"/>
    <property type="evidence" value="ECO:0000318"/>
    <property type="project" value="GO_Central"/>
</dbReference>
<dbReference type="Bgee" id="108701878">
    <property type="expression patterns" value="Expressed in liver and 9 other cell types or tissues"/>
</dbReference>
<dbReference type="GO" id="GO:0031838">
    <property type="term" value="C:haptoglobin-hemoglobin complex"/>
    <property type="evidence" value="ECO:0000318"/>
    <property type="project" value="GO_Central"/>
</dbReference>
<keyword evidence="9" id="KW-1185">Reference proteome</keyword>
<evidence type="ECO:0000256" key="7">
    <source>
        <dbReference type="RuleBase" id="RU000356"/>
    </source>
</evidence>
<dbReference type="Proteomes" id="UP000186698">
    <property type="component" value="Chromosome 9_10L"/>
</dbReference>
<dbReference type="GO" id="GO:0048821">
    <property type="term" value="P:erythrocyte development"/>
    <property type="evidence" value="ECO:0000318"/>
    <property type="project" value="GO_Central"/>
</dbReference>
<dbReference type="AlphaFoldDB" id="A0A1L8EXG7"/>
<keyword evidence="2 7" id="KW-0813">Transport</keyword>
<dbReference type="GO" id="GO:0031720">
    <property type="term" value="F:haptoglobin binding"/>
    <property type="evidence" value="ECO:0007669"/>
    <property type="project" value="TreeGrafter"/>
</dbReference>
<name>A0A1L8EXG7_XENLA</name>
<dbReference type="GO" id="GO:0020037">
    <property type="term" value="F:heme binding"/>
    <property type="evidence" value="ECO:0000318"/>
    <property type="project" value="GO_Central"/>
</dbReference>
<comment type="similarity">
    <text evidence="1 7">Belongs to the globin family.</text>
</comment>
<dbReference type="STRING" id="8355.A0A1L8EXG7"/>
<dbReference type="PaxDb" id="8355-A0A1L8EXG7"/>
<dbReference type="InterPro" id="IPR000971">
    <property type="entry name" value="Globin"/>
</dbReference>
<evidence type="ECO:0000256" key="6">
    <source>
        <dbReference type="ARBA" id="ARBA00023004"/>
    </source>
</evidence>
<organism evidence="9 10">
    <name type="scientific">Xenopus laevis</name>
    <name type="common">African clawed frog</name>
    <dbReference type="NCBI Taxonomy" id="8355"/>
    <lineage>
        <taxon>Eukaryota</taxon>
        <taxon>Metazoa</taxon>
        <taxon>Chordata</taxon>
        <taxon>Craniata</taxon>
        <taxon>Vertebrata</taxon>
        <taxon>Euteleostomi</taxon>
        <taxon>Amphibia</taxon>
        <taxon>Batrachia</taxon>
        <taxon>Anura</taxon>
        <taxon>Pipoidea</taxon>
        <taxon>Pipidae</taxon>
        <taxon>Xenopodinae</taxon>
        <taxon>Xenopus</taxon>
        <taxon>Xenopus</taxon>
    </lineage>
</organism>
<dbReference type="GO" id="GO:0072562">
    <property type="term" value="C:blood microparticle"/>
    <property type="evidence" value="ECO:0007669"/>
    <property type="project" value="TreeGrafter"/>
</dbReference>
<dbReference type="GO" id="GO:0046872">
    <property type="term" value="F:metal ion binding"/>
    <property type="evidence" value="ECO:0007669"/>
    <property type="project" value="UniProtKB-KW"/>
</dbReference>
<evidence type="ECO:0000256" key="3">
    <source>
        <dbReference type="ARBA" id="ARBA00022617"/>
    </source>
</evidence>
<evidence type="ECO:0000259" key="8">
    <source>
        <dbReference type="PROSITE" id="PS01033"/>
    </source>
</evidence>